<dbReference type="InterPro" id="IPR018333">
    <property type="entry name" value="Squalene_cyclase"/>
</dbReference>
<evidence type="ECO:0000313" key="2">
    <source>
        <dbReference type="EMBL" id="GFP95107.1"/>
    </source>
</evidence>
<keyword evidence="1" id="KW-0413">Isomerase</keyword>
<protein>
    <submittedName>
        <fullName evidence="2">Beta-amyrin synthase 2</fullName>
    </submittedName>
</protein>
<dbReference type="SUPFAM" id="SSF48239">
    <property type="entry name" value="Terpenoid cyclases/Protein prenyltransferases"/>
    <property type="match status" value="1"/>
</dbReference>
<organism evidence="2 3">
    <name type="scientific">Phtheirospermum japonicum</name>
    <dbReference type="NCBI Taxonomy" id="374723"/>
    <lineage>
        <taxon>Eukaryota</taxon>
        <taxon>Viridiplantae</taxon>
        <taxon>Streptophyta</taxon>
        <taxon>Embryophyta</taxon>
        <taxon>Tracheophyta</taxon>
        <taxon>Spermatophyta</taxon>
        <taxon>Magnoliopsida</taxon>
        <taxon>eudicotyledons</taxon>
        <taxon>Gunneridae</taxon>
        <taxon>Pentapetalae</taxon>
        <taxon>asterids</taxon>
        <taxon>lamiids</taxon>
        <taxon>Lamiales</taxon>
        <taxon>Orobanchaceae</taxon>
        <taxon>Orobanchaceae incertae sedis</taxon>
        <taxon>Phtheirospermum</taxon>
    </lineage>
</organism>
<dbReference type="PANTHER" id="PTHR11764">
    <property type="entry name" value="TERPENE CYCLASE/MUTASE FAMILY MEMBER"/>
    <property type="match status" value="1"/>
</dbReference>
<evidence type="ECO:0000256" key="1">
    <source>
        <dbReference type="ARBA" id="ARBA00023235"/>
    </source>
</evidence>
<comment type="caution">
    <text evidence="2">The sequence shown here is derived from an EMBL/GenBank/DDBJ whole genome shotgun (WGS) entry which is preliminary data.</text>
</comment>
<dbReference type="Proteomes" id="UP000653305">
    <property type="component" value="Unassembled WGS sequence"/>
</dbReference>
<gene>
    <name evidence="2" type="ORF">PHJA_001655100</name>
</gene>
<keyword evidence="3" id="KW-1185">Reference proteome</keyword>
<accession>A0A830C329</accession>
<dbReference type="PANTHER" id="PTHR11764:SF58">
    <property type="entry name" value="BETA-AMYRIN SYNTHASE-RELATED"/>
    <property type="match status" value="1"/>
</dbReference>
<sequence length="183" mass="21019">MWRLKIAKGVNSSYLYSTNGYVGRQTWEFDPDYGTPELRKEVEKARQDFWANRHRVKPNSDLLWRAQFLHEKNFKQTIAQVKVAAGEDITYGTATTTLRRAAHFFSALQASDGHLPAENAGPLFFLPPLVMALYITGHINAVFSSEHRREIIRYVYCHQDKGPMVVKTMRALEPENGYLIMAL</sequence>
<name>A0A830C329_9LAMI</name>
<reference evidence="2" key="1">
    <citation type="submission" date="2020-07" db="EMBL/GenBank/DDBJ databases">
        <title>Ethylene signaling mediates host invasion by parasitic plants.</title>
        <authorList>
            <person name="Yoshida S."/>
        </authorList>
    </citation>
    <scope>NUCLEOTIDE SEQUENCE</scope>
    <source>
        <strain evidence="2">Okayama</strain>
    </source>
</reference>
<dbReference type="GO" id="GO:0042300">
    <property type="term" value="F:beta-amyrin synthase activity"/>
    <property type="evidence" value="ECO:0007669"/>
    <property type="project" value="TreeGrafter"/>
</dbReference>
<dbReference type="Gene3D" id="1.50.10.20">
    <property type="match status" value="1"/>
</dbReference>
<dbReference type="GO" id="GO:0005811">
    <property type="term" value="C:lipid droplet"/>
    <property type="evidence" value="ECO:0007669"/>
    <property type="project" value="InterPro"/>
</dbReference>
<dbReference type="InterPro" id="IPR008930">
    <property type="entry name" value="Terpenoid_cyclase/PrenylTrfase"/>
</dbReference>
<proteinExistence type="predicted"/>
<evidence type="ECO:0000313" key="3">
    <source>
        <dbReference type="Proteomes" id="UP000653305"/>
    </source>
</evidence>
<dbReference type="OrthoDB" id="21502at2759"/>
<dbReference type="AlphaFoldDB" id="A0A830C329"/>
<dbReference type="GO" id="GO:0016104">
    <property type="term" value="P:triterpenoid biosynthetic process"/>
    <property type="evidence" value="ECO:0007669"/>
    <property type="project" value="InterPro"/>
</dbReference>
<dbReference type="EMBL" id="BMAC01000375">
    <property type="protein sequence ID" value="GFP95107.1"/>
    <property type="molecule type" value="Genomic_DNA"/>
</dbReference>